<dbReference type="RefSeq" id="WP_336558560.1">
    <property type="nucleotide sequence ID" value="NZ_JBBAYL010000024.1"/>
</dbReference>
<evidence type="ECO:0000259" key="1">
    <source>
        <dbReference type="PROSITE" id="PS50943"/>
    </source>
</evidence>
<gene>
    <name evidence="2" type="ORF">WB403_39370</name>
</gene>
<dbReference type="SMART" id="SM00530">
    <property type="entry name" value="HTH_XRE"/>
    <property type="match status" value="1"/>
</dbReference>
<feature type="domain" description="HTH cro/C1-type" evidence="1">
    <location>
        <begin position="19"/>
        <end position="80"/>
    </location>
</feature>
<protein>
    <submittedName>
        <fullName evidence="2">Helix-turn-helix transcriptional regulator</fullName>
    </submittedName>
</protein>
<dbReference type="Proteomes" id="UP001365781">
    <property type="component" value="Unassembled WGS sequence"/>
</dbReference>
<dbReference type="PROSITE" id="PS50943">
    <property type="entry name" value="HTH_CROC1"/>
    <property type="match status" value="1"/>
</dbReference>
<dbReference type="InterPro" id="IPR001387">
    <property type="entry name" value="Cro/C1-type_HTH"/>
</dbReference>
<dbReference type="InterPro" id="IPR010982">
    <property type="entry name" value="Lambda_DNA-bd_dom_sf"/>
</dbReference>
<sequence>MEQSTEWPARVSQIIAGELRRHRTARKMSAQQLADECARLGHPALQRTVISNIENGRRRDISVVDVLVLAAALEVAPAVLMFPAGYAAEVEYLPGRTAAPLEAADWFSGQDAAEDSALALIRRHRDLERRIRGVYRRIWEQGIAEQRYGAELEDAEAEAGREMARELDDQLRELREEMAARGLDVPPLPGLDKPKST</sequence>
<keyword evidence="3" id="KW-1185">Reference proteome</keyword>
<dbReference type="Gene3D" id="1.10.260.40">
    <property type="entry name" value="lambda repressor-like DNA-binding domains"/>
    <property type="match status" value="1"/>
</dbReference>
<name>A0ABU8GPT2_9ACTN</name>
<evidence type="ECO:0000313" key="2">
    <source>
        <dbReference type="EMBL" id="MEI5615197.1"/>
    </source>
</evidence>
<dbReference type="EMBL" id="JBBAYM010000035">
    <property type="protein sequence ID" value="MEI5615197.1"/>
    <property type="molecule type" value="Genomic_DNA"/>
</dbReference>
<accession>A0ABU8GPT2</accession>
<evidence type="ECO:0000313" key="3">
    <source>
        <dbReference type="Proteomes" id="UP001365781"/>
    </source>
</evidence>
<comment type="caution">
    <text evidence="2">The sequence shown here is derived from an EMBL/GenBank/DDBJ whole genome shotgun (WGS) entry which is preliminary data.</text>
</comment>
<proteinExistence type="predicted"/>
<dbReference type="SUPFAM" id="SSF47413">
    <property type="entry name" value="lambda repressor-like DNA-binding domains"/>
    <property type="match status" value="1"/>
</dbReference>
<organism evidence="2 3">
    <name type="scientific">Streptomyces brasiliscabiei</name>
    <dbReference type="NCBI Taxonomy" id="2736302"/>
    <lineage>
        <taxon>Bacteria</taxon>
        <taxon>Bacillati</taxon>
        <taxon>Actinomycetota</taxon>
        <taxon>Actinomycetes</taxon>
        <taxon>Kitasatosporales</taxon>
        <taxon>Streptomycetaceae</taxon>
        <taxon>Streptomyces</taxon>
    </lineage>
</organism>
<dbReference type="CDD" id="cd00093">
    <property type="entry name" value="HTH_XRE"/>
    <property type="match status" value="1"/>
</dbReference>
<reference evidence="2 3" key="1">
    <citation type="submission" date="2024-03" db="EMBL/GenBank/DDBJ databases">
        <title>First Report of Pectobacterium brasiliscabiei causing potato scab in china.</title>
        <authorList>
            <person name="Handique U."/>
        </authorList>
    </citation>
    <scope>NUCLEOTIDE SEQUENCE [LARGE SCALE GENOMIC DNA]</scope>
    <source>
        <strain evidence="2 3">ZRIMU1503</strain>
    </source>
</reference>